<dbReference type="EMBL" id="JAXOVC010000008">
    <property type="protein sequence ID" value="KAK4498047.1"/>
    <property type="molecule type" value="Genomic_DNA"/>
</dbReference>
<dbReference type="Proteomes" id="UP001305779">
    <property type="component" value="Unassembled WGS sequence"/>
</dbReference>
<evidence type="ECO:0000313" key="2">
    <source>
        <dbReference type="Proteomes" id="UP001305779"/>
    </source>
</evidence>
<dbReference type="PANTHER" id="PTHR42085">
    <property type="entry name" value="F-BOX DOMAIN-CONTAINING PROTEIN"/>
    <property type="match status" value="1"/>
</dbReference>
<keyword evidence="2" id="KW-1185">Reference proteome</keyword>
<sequence length="460" mass="52082">MGKASLLSLPGELRNIILRDVVTSSSTINVEPLCEKRTQIKLHQPAIAFACKTLRNEALSIFYAENRFFLGKIGYHDHNDIRLYDFNLRMNRWKDMLGPYAKYLSKLSMIIDGLCYAWDDGVMPGDAMYEMEAESEGKLRFKMNGRLRCTCRLKPGVVENACRDGKALLDVMQEYSASYCEAVREGSCNKCGLSRLEKFGRTEVTHQRNWEDIVTHGKLVGPHININNASAQITMPTTVSRQKMNIVSLPGELRNRIYHHLVIQDAPINVVELKWTKDRTGYVPTLISQPALAQTCKTLRQEVLSLYCAENKFEVGVTSGGHQLCMAEVSDSLERWTSSLGDAAKHLRQITISANCEIMGPKNAAYWLRDFWEIVEFSIQTDGTDGLRYHLRGDPSFNDLCTCELDRWVAESSPSLVSLVDVVLQASRLWFKTTDLKECDVCNRPCLREPTKVNGSIYIS</sequence>
<evidence type="ECO:0008006" key="3">
    <source>
        <dbReference type="Google" id="ProtNLM"/>
    </source>
</evidence>
<evidence type="ECO:0000313" key="1">
    <source>
        <dbReference type="EMBL" id="KAK4498047.1"/>
    </source>
</evidence>
<name>A0ABR0E9D2_ZASCE</name>
<gene>
    <name evidence="1" type="ORF">PRZ48_010703</name>
</gene>
<organism evidence="1 2">
    <name type="scientific">Zasmidium cellare</name>
    <name type="common">Wine cellar mold</name>
    <name type="synonym">Racodium cellare</name>
    <dbReference type="NCBI Taxonomy" id="395010"/>
    <lineage>
        <taxon>Eukaryota</taxon>
        <taxon>Fungi</taxon>
        <taxon>Dikarya</taxon>
        <taxon>Ascomycota</taxon>
        <taxon>Pezizomycotina</taxon>
        <taxon>Dothideomycetes</taxon>
        <taxon>Dothideomycetidae</taxon>
        <taxon>Mycosphaerellales</taxon>
        <taxon>Mycosphaerellaceae</taxon>
        <taxon>Zasmidium</taxon>
    </lineage>
</organism>
<reference evidence="1 2" key="1">
    <citation type="journal article" date="2023" name="G3 (Bethesda)">
        <title>A chromosome-level genome assembly of Zasmidium syzygii isolated from banana leaves.</title>
        <authorList>
            <person name="van Westerhoven A.C."/>
            <person name="Mehrabi R."/>
            <person name="Talebi R."/>
            <person name="Steentjes M.B.F."/>
            <person name="Corcolon B."/>
            <person name="Chong P.A."/>
            <person name="Kema G.H.J."/>
            <person name="Seidl M.F."/>
        </authorList>
    </citation>
    <scope>NUCLEOTIDE SEQUENCE [LARGE SCALE GENOMIC DNA]</scope>
    <source>
        <strain evidence="1 2">P124</strain>
    </source>
</reference>
<accession>A0ABR0E9D2</accession>
<comment type="caution">
    <text evidence="1">The sequence shown here is derived from an EMBL/GenBank/DDBJ whole genome shotgun (WGS) entry which is preliminary data.</text>
</comment>
<dbReference type="PANTHER" id="PTHR42085:SF2">
    <property type="entry name" value="F-BOX DOMAIN-CONTAINING PROTEIN"/>
    <property type="match status" value="1"/>
</dbReference>
<proteinExistence type="predicted"/>
<protein>
    <recommendedName>
        <fullName evidence="3">F-box domain-containing protein</fullName>
    </recommendedName>
</protein>
<dbReference type="InterPro" id="IPR038883">
    <property type="entry name" value="AN11006-like"/>
</dbReference>